<dbReference type="STRING" id="37653.A0A0L8HMG3"/>
<dbReference type="GO" id="GO:0005657">
    <property type="term" value="C:replication fork"/>
    <property type="evidence" value="ECO:0007669"/>
    <property type="project" value="TreeGrafter"/>
</dbReference>
<proteinExistence type="predicted"/>
<dbReference type="PANTHER" id="PTHR23274">
    <property type="entry name" value="DNA HELICASE-RELATED"/>
    <property type="match status" value="1"/>
</dbReference>
<feature type="domain" description="DNA helicase Pif1-like 2B" evidence="1">
    <location>
        <begin position="5"/>
        <end position="39"/>
    </location>
</feature>
<reference evidence="2" key="1">
    <citation type="submission" date="2015-07" db="EMBL/GenBank/DDBJ databases">
        <title>MeaNS - Measles Nucleotide Surveillance Program.</title>
        <authorList>
            <person name="Tran T."/>
            <person name="Druce J."/>
        </authorList>
    </citation>
    <scope>NUCLEOTIDE SEQUENCE</scope>
    <source>
        <strain evidence="2">UCB-OBI-ISO-001</strain>
        <tissue evidence="2">Gonad</tissue>
    </source>
</reference>
<dbReference type="SUPFAM" id="SSF52540">
    <property type="entry name" value="P-loop containing nucleoside triphosphate hydrolases"/>
    <property type="match status" value="1"/>
</dbReference>
<feature type="non-terminal residue" evidence="2">
    <location>
        <position position="1"/>
    </location>
</feature>
<gene>
    <name evidence="2" type="ORF">OCBIM_22012183mg</name>
</gene>
<protein>
    <recommendedName>
        <fullName evidence="1">DNA helicase Pif1-like 2B domain-containing protein</fullName>
    </recommendedName>
</protein>
<organism evidence="2">
    <name type="scientific">Octopus bimaculoides</name>
    <name type="common">California two-spotted octopus</name>
    <dbReference type="NCBI Taxonomy" id="37653"/>
    <lineage>
        <taxon>Eukaryota</taxon>
        <taxon>Metazoa</taxon>
        <taxon>Spiralia</taxon>
        <taxon>Lophotrochozoa</taxon>
        <taxon>Mollusca</taxon>
        <taxon>Cephalopoda</taxon>
        <taxon>Coleoidea</taxon>
        <taxon>Octopodiformes</taxon>
        <taxon>Octopoda</taxon>
        <taxon>Incirrata</taxon>
        <taxon>Octopodidae</taxon>
        <taxon>Octopus</taxon>
    </lineage>
</organism>
<dbReference type="AlphaFoldDB" id="A0A0L8HMG3"/>
<dbReference type="PANTHER" id="PTHR23274:SF51">
    <property type="entry name" value="OS03G0423850 PROTEIN"/>
    <property type="match status" value="1"/>
</dbReference>
<dbReference type="OrthoDB" id="6127221at2759"/>
<dbReference type="GO" id="GO:0006260">
    <property type="term" value="P:DNA replication"/>
    <property type="evidence" value="ECO:0007669"/>
    <property type="project" value="TreeGrafter"/>
</dbReference>
<sequence length="181" mass="20110">SSRTPSPHELHLKVGCPVILLRNLYAPTLCKGTRLVVKQTMAHINEAQIITGHGKNVFIPQIPLSSNRLPLSYAETSISSETQFRHDNKAQGQSLKVVGLDLRKSCFSHGQFHVGCFRVGHPDNLFIYAPDGKTKKYRIQSSPTVVIPLLHSSHLHQTVAVSNQTSCKHFIDVLLHFPDSC</sequence>
<dbReference type="InterPro" id="IPR049163">
    <property type="entry name" value="Pif1-like_2B_dom"/>
</dbReference>
<accession>A0A0L8HMG3</accession>
<name>A0A0L8HMG3_OCTBM</name>
<dbReference type="EMBL" id="KQ417884">
    <property type="protein sequence ID" value="KOF89975.1"/>
    <property type="molecule type" value="Genomic_DNA"/>
</dbReference>
<dbReference type="Pfam" id="PF21530">
    <property type="entry name" value="Pif1_2B_dom"/>
    <property type="match status" value="1"/>
</dbReference>
<dbReference type="InterPro" id="IPR027417">
    <property type="entry name" value="P-loop_NTPase"/>
</dbReference>
<evidence type="ECO:0000313" key="2">
    <source>
        <dbReference type="EMBL" id="KOF89975.1"/>
    </source>
</evidence>
<evidence type="ECO:0000259" key="1">
    <source>
        <dbReference type="Pfam" id="PF21530"/>
    </source>
</evidence>